<keyword evidence="3" id="KW-1185">Reference proteome</keyword>
<proteinExistence type="predicted"/>
<feature type="region of interest" description="Disordered" evidence="1">
    <location>
        <begin position="180"/>
        <end position="203"/>
    </location>
</feature>
<feature type="region of interest" description="Disordered" evidence="1">
    <location>
        <begin position="426"/>
        <end position="454"/>
    </location>
</feature>
<dbReference type="OrthoDB" id="6243359at2759"/>
<name>A0A8J4SNI9_9TREM</name>
<organism evidence="2 3">
    <name type="scientific">Paragonimus heterotremus</name>
    <dbReference type="NCBI Taxonomy" id="100268"/>
    <lineage>
        <taxon>Eukaryota</taxon>
        <taxon>Metazoa</taxon>
        <taxon>Spiralia</taxon>
        <taxon>Lophotrochozoa</taxon>
        <taxon>Platyhelminthes</taxon>
        <taxon>Trematoda</taxon>
        <taxon>Digenea</taxon>
        <taxon>Plagiorchiida</taxon>
        <taxon>Troglotremata</taxon>
        <taxon>Troglotrematidae</taxon>
        <taxon>Paragonimus</taxon>
    </lineage>
</organism>
<sequence length="470" mass="53639">MSRRGLNVSSNVARHIECLGHSSKPRISLNLKPVGHKESKTVFRKESLMKLGRPVRRPVSDEHLHSVERNHASPQELVPVYRKPDKPRELTPQDIQDCHSLCLPEWLVKKLRSIWVHFNDPPPKLNRQDMESDQTQEYTFDAVRKRLRKAKASVVMDLDKLFAQLGLDVHSLRKEQCSTSLNATEKAEGPSSPTNSTRAVSELQSPIVKTNSLTIAGRSPVRKKICRVPDYLNNQYDAHQSYHVDERASGSTVGSIRTQSLSSISFQLSPIIPNKKPHEMGMDMLALKLCNMQSKRTAIQEEHRTSLDASKFMTRHVIPKAHKKKAIIKKPYAQNEVASFAKRLQDNVTLTRRKNFHDVLRGEEGNQLDFIGHIDNPMKPNTLNLLTGKQEQRNQSEKDLSKIFYSFINSPNFKPIEKTHILTSYSQDKGDQSRRIQSTSSVESNGAPIHPMWDTPEELRTSVNFDTFYM</sequence>
<feature type="compositionally biased region" description="Polar residues" evidence="1">
    <location>
        <begin position="435"/>
        <end position="444"/>
    </location>
</feature>
<accession>A0A8J4SNI9</accession>
<evidence type="ECO:0000256" key="1">
    <source>
        <dbReference type="SAM" id="MobiDB-lite"/>
    </source>
</evidence>
<evidence type="ECO:0000313" key="3">
    <source>
        <dbReference type="Proteomes" id="UP000748531"/>
    </source>
</evidence>
<dbReference type="AlphaFoldDB" id="A0A8J4SNI9"/>
<reference evidence="2" key="1">
    <citation type="submission" date="2019-05" db="EMBL/GenBank/DDBJ databases">
        <title>Annotation for the trematode Paragonimus heterotremus.</title>
        <authorList>
            <person name="Choi Y.-J."/>
        </authorList>
    </citation>
    <scope>NUCLEOTIDE SEQUENCE</scope>
    <source>
        <strain evidence="2">LC</strain>
    </source>
</reference>
<dbReference type="EMBL" id="LUCH01001850">
    <property type="protein sequence ID" value="KAF5402378.1"/>
    <property type="molecule type" value="Genomic_DNA"/>
</dbReference>
<feature type="compositionally biased region" description="Polar residues" evidence="1">
    <location>
        <begin position="191"/>
        <end position="203"/>
    </location>
</feature>
<evidence type="ECO:0000313" key="2">
    <source>
        <dbReference type="EMBL" id="KAF5402378.1"/>
    </source>
</evidence>
<comment type="caution">
    <text evidence="2">The sequence shown here is derived from an EMBL/GenBank/DDBJ whole genome shotgun (WGS) entry which is preliminary data.</text>
</comment>
<dbReference type="Proteomes" id="UP000748531">
    <property type="component" value="Unassembled WGS sequence"/>
</dbReference>
<protein>
    <submittedName>
        <fullName evidence="2">Uncharacterized protein</fullName>
    </submittedName>
</protein>
<gene>
    <name evidence="2" type="ORF">PHET_04089</name>
</gene>